<sequence>MRHDGIRKMPKDGHGIQGGLGRSRQCLELLLYMAVFARTGVWTSDIECAAARRLAERVICDHAILNNEYNDILTQQQALLSSGRLSPGQPARRRHFRNASTDMRSIGTVLVQWKTKTKPAEAKTAAAPAPRMASASKLAPVGPTSDAGVLPLDELSLSAAVASPTSGASVTRQGTEASAALLQPAASNTLSPRITSSAFSTYDARRERRLTAGLIALILIATPLSAFVIHRNKKLGITTNYRRTRGKKKR</sequence>
<proteinExistence type="predicted"/>
<feature type="transmembrane region" description="Helical" evidence="1">
    <location>
        <begin position="210"/>
        <end position="229"/>
    </location>
</feature>
<evidence type="ECO:0000313" key="2">
    <source>
        <dbReference type="EMBL" id="CAB3743899.1"/>
    </source>
</evidence>
<dbReference type="Proteomes" id="UP000494205">
    <property type="component" value="Unassembled WGS sequence"/>
</dbReference>
<protein>
    <submittedName>
        <fullName evidence="2">Uncharacterized protein</fullName>
    </submittedName>
</protein>
<dbReference type="AlphaFoldDB" id="A0A6J5CRL3"/>
<reference evidence="2 3" key="1">
    <citation type="submission" date="2020-04" db="EMBL/GenBank/DDBJ databases">
        <authorList>
            <person name="De Canck E."/>
        </authorList>
    </citation>
    <scope>NUCLEOTIDE SEQUENCE [LARGE SCALE GENOMIC DNA]</scope>
    <source>
        <strain evidence="2 3">LMG 27174</strain>
    </source>
</reference>
<keyword evidence="1" id="KW-1133">Transmembrane helix</keyword>
<gene>
    <name evidence="2" type="ORF">LMG27174_07076</name>
</gene>
<keyword evidence="1" id="KW-0812">Transmembrane</keyword>
<evidence type="ECO:0000256" key="1">
    <source>
        <dbReference type="SAM" id="Phobius"/>
    </source>
</evidence>
<keyword evidence="1" id="KW-0472">Membrane</keyword>
<dbReference type="EMBL" id="CADIJZ010000063">
    <property type="protein sequence ID" value="CAB3743899.1"/>
    <property type="molecule type" value="Genomic_DNA"/>
</dbReference>
<accession>A0A6J5CRL3</accession>
<evidence type="ECO:0000313" key="3">
    <source>
        <dbReference type="Proteomes" id="UP000494205"/>
    </source>
</evidence>
<name>A0A6J5CRL3_9BURK</name>
<organism evidence="2 3">
    <name type="scientific">Paraburkholderia rhynchosiae</name>
    <dbReference type="NCBI Taxonomy" id="487049"/>
    <lineage>
        <taxon>Bacteria</taxon>
        <taxon>Pseudomonadati</taxon>
        <taxon>Pseudomonadota</taxon>
        <taxon>Betaproteobacteria</taxon>
        <taxon>Burkholderiales</taxon>
        <taxon>Burkholderiaceae</taxon>
        <taxon>Paraburkholderia</taxon>
    </lineage>
</organism>